<comment type="caution">
    <text evidence="1">The sequence shown here is derived from an EMBL/GenBank/DDBJ whole genome shotgun (WGS) entry which is preliminary data.</text>
</comment>
<reference evidence="1 2" key="1">
    <citation type="submission" date="2023-02" db="EMBL/GenBank/DDBJ databases">
        <title>LHISI_Scaffold_Assembly.</title>
        <authorList>
            <person name="Stuart O.P."/>
            <person name="Cleave R."/>
            <person name="Magrath M.J.L."/>
            <person name="Mikheyev A.S."/>
        </authorList>
    </citation>
    <scope>NUCLEOTIDE SEQUENCE [LARGE SCALE GENOMIC DNA]</scope>
    <source>
        <strain evidence="1">Daus_M_001</strain>
        <tissue evidence="1">Leg muscle</tissue>
    </source>
</reference>
<proteinExistence type="predicted"/>
<evidence type="ECO:0000313" key="2">
    <source>
        <dbReference type="Proteomes" id="UP001159363"/>
    </source>
</evidence>
<dbReference type="PANTHER" id="PTHR47326">
    <property type="entry name" value="TRANSPOSABLE ELEMENT TC3 TRANSPOSASE-LIKE PROTEIN"/>
    <property type="match status" value="1"/>
</dbReference>
<dbReference type="PANTHER" id="PTHR47326:SF1">
    <property type="entry name" value="HTH PSQ-TYPE DOMAIN-CONTAINING PROTEIN"/>
    <property type="match status" value="1"/>
</dbReference>
<sequence>MKTSPMGYLQQTALQPGFPSFVLVTDEATFTQEGTRNNHYTHVWAHENPNATRLYAYQERFSINVREDMVQDYLIGPYILPHRLKGRTHGISCNRPCQEFLADVPGFLFDDESSSSIVVRLHTFPHMSRLTWTLDWSR</sequence>
<dbReference type="EMBL" id="JARBHB010000004">
    <property type="protein sequence ID" value="KAJ8884874.1"/>
    <property type="molecule type" value="Genomic_DNA"/>
</dbReference>
<evidence type="ECO:0000313" key="1">
    <source>
        <dbReference type="EMBL" id="KAJ8884874.1"/>
    </source>
</evidence>
<organism evidence="1 2">
    <name type="scientific">Dryococelus australis</name>
    <dbReference type="NCBI Taxonomy" id="614101"/>
    <lineage>
        <taxon>Eukaryota</taxon>
        <taxon>Metazoa</taxon>
        <taxon>Ecdysozoa</taxon>
        <taxon>Arthropoda</taxon>
        <taxon>Hexapoda</taxon>
        <taxon>Insecta</taxon>
        <taxon>Pterygota</taxon>
        <taxon>Neoptera</taxon>
        <taxon>Polyneoptera</taxon>
        <taxon>Phasmatodea</taxon>
        <taxon>Verophasmatodea</taxon>
        <taxon>Anareolatae</taxon>
        <taxon>Phasmatidae</taxon>
        <taxon>Eurycanthinae</taxon>
        <taxon>Dryococelus</taxon>
    </lineage>
</organism>
<name>A0ABQ9HL41_9NEOP</name>
<dbReference type="Proteomes" id="UP001159363">
    <property type="component" value="Chromosome X"/>
</dbReference>
<gene>
    <name evidence="1" type="ORF">PR048_011070</name>
</gene>
<protein>
    <submittedName>
        <fullName evidence="1">Uncharacterized protein</fullName>
    </submittedName>
</protein>
<accession>A0ABQ9HL41</accession>
<keyword evidence="2" id="KW-1185">Reference proteome</keyword>